<accession>A0A7Z7YSR6</accession>
<feature type="non-terminal residue" evidence="1">
    <location>
        <position position="157"/>
    </location>
</feature>
<organism evidence="1 2">
    <name type="scientific">Staphylococcus capitis</name>
    <dbReference type="NCBI Taxonomy" id="29388"/>
    <lineage>
        <taxon>Bacteria</taxon>
        <taxon>Bacillati</taxon>
        <taxon>Bacillota</taxon>
        <taxon>Bacilli</taxon>
        <taxon>Bacillales</taxon>
        <taxon>Staphylococcaceae</taxon>
        <taxon>Staphylococcus</taxon>
    </lineage>
</organism>
<feature type="non-terminal residue" evidence="1">
    <location>
        <position position="1"/>
    </location>
</feature>
<comment type="caution">
    <text evidence="1">The sequence shown here is derived from an EMBL/GenBank/DDBJ whole genome shotgun (WGS) entry which is preliminary data.</text>
</comment>
<reference evidence="1 2" key="1">
    <citation type="journal article" date="2019" name="Sci. Transl. Med.">
        <title>Quorum sensing between bacterial species on the skin protects against epidermal injury in atopic dermatitis.</title>
        <authorList>
            <person name="Williams M.R."/>
        </authorList>
    </citation>
    <scope>NUCLEOTIDE SEQUENCE [LARGE SCALE GENOMIC DNA]</scope>
    <source>
        <strain evidence="1 2">H8</strain>
    </source>
</reference>
<evidence type="ECO:0000313" key="1">
    <source>
        <dbReference type="EMBL" id="TBW72007.1"/>
    </source>
</evidence>
<proteinExistence type="predicted"/>
<dbReference type="Proteomes" id="UP000291949">
    <property type="component" value="Unassembled WGS sequence"/>
</dbReference>
<sequence length="157" mass="17995">VNDVYSTKMSVKELGAFMNSGIINYNFDIQREAKLEIRTDEIIKTPNINERNVREMVNHLLNDSLKESTIYLNAAPTTSSVGDELIYDNSTYTLIVTEGTRIDVLDGFHRLLSVQRALRENPMIDFEFNVVFSNFTTSEAIKWQAQHSKATAWSKNR</sequence>
<protein>
    <submittedName>
        <fullName evidence="1">Uncharacterized protein</fullName>
    </submittedName>
</protein>
<dbReference type="EMBL" id="SCHC01000362">
    <property type="protein sequence ID" value="TBW72007.1"/>
    <property type="molecule type" value="Genomic_DNA"/>
</dbReference>
<dbReference type="AlphaFoldDB" id="A0A7Z7YSR6"/>
<name>A0A7Z7YSR6_STACP</name>
<gene>
    <name evidence="1" type="ORF">EQ811_14455</name>
</gene>
<evidence type="ECO:0000313" key="2">
    <source>
        <dbReference type="Proteomes" id="UP000291949"/>
    </source>
</evidence>